<keyword evidence="4" id="KW-1185">Reference proteome</keyword>
<dbReference type="RefSeq" id="WP_386802351.1">
    <property type="nucleotide sequence ID" value="NZ_JBHTMU010000010.1"/>
</dbReference>
<dbReference type="Proteomes" id="UP001597135">
    <property type="component" value="Unassembled WGS sequence"/>
</dbReference>
<gene>
    <name evidence="3" type="ORF">ACFQ4E_07665</name>
</gene>
<keyword evidence="1" id="KW-0472">Membrane</keyword>
<dbReference type="Pfam" id="PF07331">
    <property type="entry name" value="TctB"/>
    <property type="match status" value="1"/>
</dbReference>
<feature type="transmembrane region" description="Helical" evidence="1">
    <location>
        <begin position="122"/>
        <end position="138"/>
    </location>
</feature>
<evidence type="ECO:0000313" key="4">
    <source>
        <dbReference type="Proteomes" id="UP001597135"/>
    </source>
</evidence>
<keyword evidence="1" id="KW-0812">Transmembrane</keyword>
<evidence type="ECO:0000313" key="3">
    <source>
        <dbReference type="EMBL" id="MFD1342290.1"/>
    </source>
</evidence>
<keyword evidence="1" id="KW-1133">Transmembrane helix</keyword>
<comment type="caution">
    <text evidence="3">The sequence shown here is derived from an EMBL/GenBank/DDBJ whole genome shotgun (WGS) entry which is preliminary data.</text>
</comment>
<feature type="transmembrane region" description="Helical" evidence="1">
    <location>
        <begin position="29"/>
        <end position="47"/>
    </location>
</feature>
<sequence length="192" mass="20486">MDPIDPDHHDGASDAVPGGIADKRRPGELVFAAFLVGASLFLLWSAYGIENPFGPNGLSSPRSIPMATTLVMVISAAAVLLKTAKLPLDRTETVAKDILPPVVLIFGVLLILYGIVLRPLGFLPTSAIFLIACIKILAKRGWLWTLAVSLGSLFVIWLIFRIVFSVLMPSGIVPEAELIQLFRGTGAGEAAQ</sequence>
<feature type="transmembrane region" description="Helical" evidence="1">
    <location>
        <begin position="98"/>
        <end position="116"/>
    </location>
</feature>
<feature type="domain" description="DUF1468" evidence="2">
    <location>
        <begin position="30"/>
        <end position="169"/>
    </location>
</feature>
<name>A0ABW3ZGI1_9RHOB</name>
<organism evidence="3 4">
    <name type="scientific">Litorisediminicola beolgyonensis</name>
    <dbReference type="NCBI Taxonomy" id="1173614"/>
    <lineage>
        <taxon>Bacteria</taxon>
        <taxon>Pseudomonadati</taxon>
        <taxon>Pseudomonadota</taxon>
        <taxon>Alphaproteobacteria</taxon>
        <taxon>Rhodobacterales</taxon>
        <taxon>Paracoccaceae</taxon>
        <taxon>Litorisediminicola</taxon>
    </lineage>
</organism>
<feature type="transmembrane region" description="Helical" evidence="1">
    <location>
        <begin position="143"/>
        <end position="164"/>
    </location>
</feature>
<feature type="transmembrane region" description="Helical" evidence="1">
    <location>
        <begin position="67"/>
        <end position="86"/>
    </location>
</feature>
<proteinExistence type="predicted"/>
<evidence type="ECO:0000256" key="1">
    <source>
        <dbReference type="SAM" id="Phobius"/>
    </source>
</evidence>
<evidence type="ECO:0000259" key="2">
    <source>
        <dbReference type="Pfam" id="PF07331"/>
    </source>
</evidence>
<dbReference type="EMBL" id="JBHTMU010000010">
    <property type="protein sequence ID" value="MFD1342290.1"/>
    <property type="molecule type" value="Genomic_DNA"/>
</dbReference>
<dbReference type="InterPro" id="IPR009936">
    <property type="entry name" value="DUF1468"/>
</dbReference>
<protein>
    <submittedName>
        <fullName evidence="3">Tripartite tricarboxylate transporter TctB family protein</fullName>
    </submittedName>
</protein>
<accession>A0ABW3ZGI1</accession>
<reference evidence="4" key="1">
    <citation type="journal article" date="2019" name="Int. J. Syst. Evol. Microbiol.">
        <title>The Global Catalogue of Microorganisms (GCM) 10K type strain sequencing project: providing services to taxonomists for standard genome sequencing and annotation.</title>
        <authorList>
            <consortium name="The Broad Institute Genomics Platform"/>
            <consortium name="The Broad Institute Genome Sequencing Center for Infectious Disease"/>
            <person name="Wu L."/>
            <person name="Ma J."/>
        </authorList>
    </citation>
    <scope>NUCLEOTIDE SEQUENCE [LARGE SCALE GENOMIC DNA]</scope>
    <source>
        <strain evidence="4">CCUG 62953</strain>
    </source>
</reference>